<feature type="domain" description="Coronavirus spike (S) glycoprotein S2 subunit heptad repeat 1 (HR1) region profile" evidence="16">
    <location>
        <begin position="956"/>
        <end position="1075"/>
    </location>
</feature>
<dbReference type="GO" id="GO:0039654">
    <property type="term" value="P:fusion of virus membrane with host endosome membrane"/>
    <property type="evidence" value="ECO:0007669"/>
    <property type="project" value="InterPro"/>
</dbReference>
<dbReference type="InterPro" id="IPR044873">
    <property type="entry name" value="Spike_S2_CoV_HR1"/>
</dbReference>
<dbReference type="GO" id="GO:0016020">
    <property type="term" value="C:membrane"/>
    <property type="evidence" value="ECO:0007669"/>
    <property type="project" value="InterPro"/>
</dbReference>
<keyword evidence="10 14" id="KW-0175">Coiled coil</keyword>
<dbReference type="GO" id="GO:0075509">
    <property type="term" value="P:endocytosis involved in viral entry into host cell"/>
    <property type="evidence" value="ECO:0007669"/>
    <property type="project" value="InterPro"/>
</dbReference>
<dbReference type="Gene3D" id="2.60.40.3130">
    <property type="match status" value="1"/>
</dbReference>
<dbReference type="EMBL" id="PP273172">
    <property type="protein sequence ID" value="WWB00496.1"/>
    <property type="molecule type" value="Genomic_RNA"/>
</dbReference>
<keyword evidence="2 15" id="KW-0812">Transmembrane</keyword>
<dbReference type="SUPFAM" id="SSF111474">
    <property type="entry name" value="Coronavirus S2 glycoprotein"/>
    <property type="match status" value="2"/>
</dbReference>
<proteinExistence type="predicted"/>
<sequence>MLMLAVFLAVILESLKYGNAAATPPATCGSKPHFKPNIGTLKLGLPPNTSSFVSGYLPSTNYSLWTCNVHTEFRQYDIFNGVHGIWWSYYSHGQRVEIAVYPKDVEHNADAWAMYVYQKNNDRRLIIRVCKWQGRYTPVYDPSKRVATTCIINETLSFSFAHGSGAIVGATWSTNYVTLYGQQDVYQFYLEHDWDTALVRCGRNLSCMFYAQSEQVTYNVTTNATSIVSYTLCHACGGFPAHVFPVQEGGKVPADFDFTNWFVLTNTSTVLNGRFVVNQPLQLNCLWPVPALSNHGAAIYFNTSGASCNGFSNDGLADALRFSLNFTDVLTSGIDGLTINTVNGDVVFACSNTTDVADAHFIPFGHTAEAYYCFVIVQEGNFSTSRFVGVLPLVVREIVITRLGTFYINGVKLFQSPPVISVTLNVTAGSGADFWTVAYAVDVDVLLDVNATSITNILYCDNPINRLKCQQLSFRLDDGFYPASSVAEPATERTYVTLPYHATHSFINFTVWRGSTDNDSFVHLNGGVEQFCVNTSQFTTSFEQLNKTFTSVDVTLQGGDCPFTLSSLNNYLSFESICFSVTPVGASCTLSMQLGWMGVHSIPWRDIYVTYKMGSGITGVTTAAHGVIDPSFVVLDSCTDYSIYGYSGRGIISHVNSSYVSGLYYSSVAGQLIGFKNASTGDVYSITPCDPTFQAAVIGDVIVGVVASTENITIPFSNVSETDTFYYHSDGNVSCSEAVITYGGYGVCKDGTLVKLSPKAANAVPLSPITTANITIPVNFTVSVQTEFIQLYNKPVSVDCAVYVCSGNPRCLRLLTQYATACRTIESALQLSARLESVELTNMLTVSDNAVQLANISYFDHYNMSALLPRADGRGSFIEDLLFNKVVTSGLGTVDQDYKACVGGGAKAQLADVFCAQYYNGIMVLPGVVDETKMGLYTASLTGGMVLGGLTAAAAIPFSLAVQSRLNYVALQTDVLQRNQAQLANAFNSALGNITLAFSEVKDALQQTSEAINTVAQALGKIQTVVNEQGHALSQLTRQLASNFQAISSSIQDIYNRLDGLEADAQVDRLISGRLAALNAFVAQTLTKYTEVRASRQLAQEKVNECVKSQSSRFGFCGNGTHLFSMANAAPYGIMFFHTVLVPTHYAEVEAWAGICVDETYGLILRNVKTTLFKRDDMFLVTTRDMYEPRIPVMSDFVRIANCSVTYVNITADSLADVIPEYVDVNKTLEDLLSKLPNYTVPDLNLDQFNQTYLNLSGEIDQLNNKAAILENKTLVLQQLIDNLNKSYVDLEWLNRVESYVKWPWYAWLAIFLAVALFTFLMLYCCIATGCCGCCSCLASSLCDCRGKRLQRYEVEKIHIQ</sequence>
<evidence type="ECO:0000256" key="8">
    <source>
        <dbReference type="ARBA" id="ARBA00022989"/>
    </source>
</evidence>
<dbReference type="Pfam" id="PF19214">
    <property type="entry name" value="CoV_S2_C"/>
    <property type="match status" value="1"/>
</dbReference>
<evidence type="ECO:0000256" key="12">
    <source>
        <dbReference type="ARBA" id="ARBA00023180"/>
    </source>
</evidence>
<dbReference type="InterPro" id="IPR043614">
    <property type="entry name" value="Spike_S2_CoV_C"/>
</dbReference>
<dbReference type="PROSITE" id="PS51924">
    <property type="entry name" value="COV_S2_HR2"/>
    <property type="match status" value="1"/>
</dbReference>
<dbReference type="GO" id="GO:0019031">
    <property type="term" value="C:viral envelope"/>
    <property type="evidence" value="ECO:0007669"/>
    <property type="project" value="UniProtKB-KW"/>
</dbReference>
<keyword evidence="5" id="KW-0946">Virion</keyword>
<keyword evidence="4" id="KW-1161">Viral attachment to host cell</keyword>
<evidence type="ECO:0000256" key="2">
    <source>
        <dbReference type="ARBA" id="ARBA00022692"/>
    </source>
</evidence>
<evidence type="ECO:0000256" key="14">
    <source>
        <dbReference type="SAM" id="Coils"/>
    </source>
</evidence>
<keyword evidence="12" id="KW-0325">Glycoprotein</keyword>
<dbReference type="InterPro" id="IPR044874">
    <property type="entry name" value="Spike_S2_CoV_HR2"/>
</dbReference>
<name>A0AB38ZDJ7_9NIDO</name>
<evidence type="ECO:0000256" key="9">
    <source>
        <dbReference type="ARBA" id="ARBA00023026"/>
    </source>
</evidence>
<dbReference type="PROSITE" id="PS51923">
    <property type="entry name" value="COV_S2_HR1"/>
    <property type="match status" value="1"/>
</dbReference>
<evidence type="ECO:0000256" key="10">
    <source>
        <dbReference type="ARBA" id="ARBA00023054"/>
    </source>
</evidence>
<dbReference type="Pfam" id="PF01601">
    <property type="entry name" value="CoV_S2"/>
    <property type="match status" value="1"/>
</dbReference>
<accession>A0AB38ZDJ7</accession>
<evidence type="ECO:0000259" key="16">
    <source>
        <dbReference type="PROSITE" id="PS51923"/>
    </source>
</evidence>
<evidence type="ECO:0000256" key="5">
    <source>
        <dbReference type="ARBA" id="ARBA00022844"/>
    </source>
</evidence>
<dbReference type="GO" id="GO:0055036">
    <property type="term" value="C:virion membrane"/>
    <property type="evidence" value="ECO:0007669"/>
    <property type="project" value="UniProtKB-SubCell"/>
</dbReference>
<keyword evidence="8 15" id="KW-1133">Transmembrane helix</keyword>
<keyword evidence="6" id="KW-1043">Host membrane</keyword>
<feature type="coiled-coil region" evidence="14">
    <location>
        <begin position="1246"/>
        <end position="1280"/>
    </location>
</feature>
<evidence type="ECO:0000256" key="7">
    <source>
        <dbReference type="ARBA" id="ARBA00022879"/>
    </source>
</evidence>
<evidence type="ECO:0000256" key="1">
    <source>
        <dbReference type="ARBA" id="ARBA00022581"/>
    </source>
</evidence>
<evidence type="ECO:0000256" key="11">
    <source>
        <dbReference type="ARBA" id="ARBA00023136"/>
    </source>
</evidence>
<dbReference type="GO" id="GO:0044173">
    <property type="term" value="C:host cell endoplasmic reticulum-Golgi intermediate compartment membrane"/>
    <property type="evidence" value="ECO:0007669"/>
    <property type="project" value="UniProtKB-SubCell"/>
</dbReference>
<evidence type="ECO:0000259" key="17">
    <source>
        <dbReference type="PROSITE" id="PS51924"/>
    </source>
</evidence>
<dbReference type="InterPro" id="IPR002552">
    <property type="entry name" value="Spike_S2_CoV"/>
</dbReference>
<protein>
    <submittedName>
        <fullName evidence="18">Spike protein</fullName>
    </submittedName>
</protein>
<evidence type="ECO:0000256" key="6">
    <source>
        <dbReference type="ARBA" id="ARBA00022870"/>
    </source>
</evidence>
<dbReference type="InterPro" id="IPR043607">
    <property type="entry name" value="CoV_S1_C"/>
</dbReference>
<keyword evidence="1" id="KW-0945">Host-virus interaction</keyword>
<keyword evidence="13" id="KW-1160">Virus entry into host cell</keyword>
<keyword evidence="3" id="KW-0732">Signal</keyword>
<dbReference type="Pfam" id="PF19209">
    <property type="entry name" value="CoV_S1_C"/>
    <property type="match status" value="1"/>
</dbReference>
<dbReference type="CDD" id="cd22369">
    <property type="entry name" value="alphaCoV_Spike_SD1-2_S1-S2_S2"/>
    <property type="match status" value="1"/>
</dbReference>
<evidence type="ECO:0000313" key="18">
    <source>
        <dbReference type="EMBL" id="WWB00496.1"/>
    </source>
</evidence>
<dbReference type="Gene3D" id="1.20.5.300">
    <property type="match status" value="2"/>
</dbReference>
<keyword evidence="11 15" id="KW-0472">Membrane</keyword>
<feature type="transmembrane region" description="Helical" evidence="15">
    <location>
        <begin position="1305"/>
        <end position="1324"/>
    </location>
</feature>
<organism evidence="18">
    <name type="scientific">Cardioderma bat coronavirus</name>
    <dbReference type="NCBI Taxonomy" id="3119326"/>
    <lineage>
        <taxon>Viruses</taxon>
        <taxon>Riboviria</taxon>
        <taxon>Orthornavirae</taxon>
        <taxon>Pisuviricota</taxon>
        <taxon>Pisoniviricetes</taxon>
        <taxon>Nidovirales</taxon>
        <taxon>Cornidovirineae</taxon>
        <taxon>Coronaviridae</taxon>
    </lineage>
</organism>
<dbReference type="GO" id="GO:0019064">
    <property type="term" value="P:fusion of virus membrane with host plasma membrane"/>
    <property type="evidence" value="ECO:0007669"/>
    <property type="project" value="InterPro"/>
</dbReference>
<keyword evidence="7" id="KW-0261">Viral envelope protein</keyword>
<evidence type="ECO:0000256" key="3">
    <source>
        <dbReference type="ARBA" id="ARBA00022729"/>
    </source>
</evidence>
<dbReference type="GO" id="GO:0046813">
    <property type="term" value="P:receptor-mediated virion attachment to host cell"/>
    <property type="evidence" value="ECO:0007669"/>
    <property type="project" value="InterPro"/>
</dbReference>
<feature type="domain" description="Coronavirus spike (S) glycoprotein S2 subunit heptad repeat 2 (HR2) region profile" evidence="17">
    <location>
        <begin position="1220"/>
        <end position="1316"/>
    </location>
</feature>
<dbReference type="InterPro" id="IPR043473">
    <property type="entry name" value="S2_sf_CoV"/>
</dbReference>
<reference evidence="18" key="1">
    <citation type="submission" date="2024-02" db="EMBL/GenBank/DDBJ databases">
        <title>Substantial viral diversity in bats and rodents from East Africa: insights into evolution, recombination, and co-circulation.</title>
        <authorList>
            <person name="Hu B."/>
        </authorList>
    </citation>
    <scope>NUCLEOTIDE SEQUENCE</scope>
    <source>
        <strain evidence="18">2A/Kenya/BAT2621/2015</strain>
    </source>
</reference>
<dbReference type="Pfam" id="PF01600">
    <property type="entry name" value="CoV_S1"/>
    <property type="match status" value="1"/>
</dbReference>
<dbReference type="InterPro" id="IPR002551">
    <property type="entry name" value="Spike_S1_CoV"/>
</dbReference>
<keyword evidence="9" id="KW-0843">Virulence</keyword>
<evidence type="ECO:0000256" key="4">
    <source>
        <dbReference type="ARBA" id="ARBA00022804"/>
    </source>
</evidence>
<evidence type="ECO:0000256" key="13">
    <source>
        <dbReference type="ARBA" id="ARBA00023296"/>
    </source>
</evidence>
<evidence type="ECO:0000256" key="15">
    <source>
        <dbReference type="SAM" id="Phobius"/>
    </source>
</evidence>